<protein>
    <submittedName>
        <fullName evidence="2">Uncharacterized protein</fullName>
    </submittedName>
</protein>
<feature type="compositionally biased region" description="Polar residues" evidence="1">
    <location>
        <begin position="228"/>
        <end position="242"/>
    </location>
</feature>
<feature type="compositionally biased region" description="Low complexity" evidence="1">
    <location>
        <begin position="673"/>
        <end position="689"/>
    </location>
</feature>
<proteinExistence type="predicted"/>
<feature type="compositionally biased region" description="Basic and acidic residues" evidence="1">
    <location>
        <begin position="87"/>
        <end position="98"/>
    </location>
</feature>
<feature type="compositionally biased region" description="Basic and acidic residues" evidence="1">
    <location>
        <begin position="623"/>
        <end position="633"/>
    </location>
</feature>
<reference evidence="2 3" key="1">
    <citation type="journal article" date="2016" name="Nat. Commun.">
        <title>Ectomycorrhizal ecology is imprinted in the genome of the dominant symbiotic fungus Cenococcum geophilum.</title>
        <authorList>
            <consortium name="DOE Joint Genome Institute"/>
            <person name="Peter M."/>
            <person name="Kohler A."/>
            <person name="Ohm R.A."/>
            <person name="Kuo A."/>
            <person name="Krutzmann J."/>
            <person name="Morin E."/>
            <person name="Arend M."/>
            <person name="Barry K.W."/>
            <person name="Binder M."/>
            <person name="Choi C."/>
            <person name="Clum A."/>
            <person name="Copeland A."/>
            <person name="Grisel N."/>
            <person name="Haridas S."/>
            <person name="Kipfer T."/>
            <person name="LaButti K."/>
            <person name="Lindquist E."/>
            <person name="Lipzen A."/>
            <person name="Maire R."/>
            <person name="Meier B."/>
            <person name="Mihaltcheva S."/>
            <person name="Molinier V."/>
            <person name="Murat C."/>
            <person name="Poggeler S."/>
            <person name="Quandt C.A."/>
            <person name="Sperisen C."/>
            <person name="Tritt A."/>
            <person name="Tisserant E."/>
            <person name="Crous P.W."/>
            <person name="Henrissat B."/>
            <person name="Nehls U."/>
            <person name="Egli S."/>
            <person name="Spatafora J.W."/>
            <person name="Grigoriev I.V."/>
            <person name="Martin F.M."/>
        </authorList>
    </citation>
    <scope>NUCLEOTIDE SEQUENCE [LARGE SCALE GENOMIC DNA]</scope>
    <source>
        <strain evidence="2 3">CBS 459.81</strain>
    </source>
</reference>
<feature type="compositionally biased region" description="Low complexity" evidence="1">
    <location>
        <begin position="768"/>
        <end position="779"/>
    </location>
</feature>
<sequence>MLRCRPTEIALTAADVDETRRRLARRQAAGIATAIPIRHPGAQGGIPRIRRGPGRSRDDAVAHLGSIPNLRPQSANQSPESFDSDDGLPRKADYRDGSESTSVGNDENASSAEEQLTPLPPPRSIPALVPTPHQGISSGRRVESVDGSVDEEIQSSPPKHQFGFSGFGSARTSTTEDANGSIAGQSPRFPVDGVCETPESASDGNNAQALVSRIMSLRQRSGMAPSPLHQSQAASPPQQTHDGQIPGSQPEEYHPTIYLEGYFQSPERYSFREIEVGPQRSFPNQPGHDTRYNRIATSPEYSQLQDFVTSARRGRDTSPSSDLDDHRLPRTRQTTQPRHDVQSSLETSQIRRGARSSLESSVRDPRDALNLSGRRFGNHASDASGFPPFYEAPAHSQTSGLNGSAAPFYPTRRDHRSSSSSQPYPWYGIPSSRYSSSNYSQPGPPLGQAQYDGASPSRPISQAPSGRLPPLNTGMRSPAVHIPSHSSPNLMTTYAAGRMALSPPPARPYGRPGSSQSITRPSTGLITPHDFTSPANSALNAARRNLSSPLDLIQQRAESQMYRVPSGTSFYSAASQPDQHPIAPVFQYQVPSFTTPLPYRTATRSGTEESQHIPSSTGSRYASETRDWDRHPDFPTQPRASRPLTPLPTPRGQRSATGARTNARSSENVGPMSPQTFSSPPQTFSSPPQTFLPPPAISQLPSVPRIHNPNHNHSRHREHGSRRSSAAPTRRTTAPVDLPVTSVFPPHVVVHQQLPTSRPRTADIEYGSSSVPHIHSSRSQPRHRSTHHSAHPSRPSPARARRESENRAQRHHAPPHTYREREPALPQHVGERSMIQRARSSRLPAWQQEQENSGGAEEEAMREEMMARGPRGGGADAEDVMDETPPRLGRFERRGMGL</sequence>
<feature type="compositionally biased region" description="Polar residues" evidence="1">
    <location>
        <begin position="612"/>
        <end position="622"/>
    </location>
</feature>
<dbReference type="EMBL" id="KV745015">
    <property type="protein sequence ID" value="OCK79249.1"/>
    <property type="molecule type" value="Genomic_DNA"/>
</dbReference>
<feature type="region of interest" description="Disordered" evidence="1">
    <location>
        <begin position="37"/>
        <end position="189"/>
    </location>
</feature>
<evidence type="ECO:0000313" key="2">
    <source>
        <dbReference type="EMBL" id="OCK79249.1"/>
    </source>
</evidence>
<feature type="compositionally biased region" description="Low complexity" evidence="1">
    <location>
        <begin position="723"/>
        <end position="735"/>
    </location>
</feature>
<accession>A0A8E2JEP0</accession>
<feature type="compositionally biased region" description="Basic and acidic residues" evidence="1">
    <location>
        <begin position="889"/>
        <end position="898"/>
    </location>
</feature>
<organism evidence="2 3">
    <name type="scientific">Lepidopterella palustris CBS 459.81</name>
    <dbReference type="NCBI Taxonomy" id="1314670"/>
    <lineage>
        <taxon>Eukaryota</taxon>
        <taxon>Fungi</taxon>
        <taxon>Dikarya</taxon>
        <taxon>Ascomycota</taxon>
        <taxon>Pezizomycotina</taxon>
        <taxon>Dothideomycetes</taxon>
        <taxon>Pleosporomycetidae</taxon>
        <taxon>Mytilinidiales</taxon>
        <taxon>Argynnaceae</taxon>
        <taxon>Lepidopterella</taxon>
    </lineage>
</organism>
<feature type="region of interest" description="Disordered" evidence="1">
    <location>
        <begin position="597"/>
        <end position="898"/>
    </location>
</feature>
<feature type="region of interest" description="Disordered" evidence="1">
    <location>
        <begin position="278"/>
        <end position="470"/>
    </location>
</feature>
<evidence type="ECO:0000256" key="1">
    <source>
        <dbReference type="SAM" id="MobiDB-lite"/>
    </source>
</evidence>
<keyword evidence="3" id="KW-1185">Reference proteome</keyword>
<feature type="compositionally biased region" description="Polar residues" evidence="1">
    <location>
        <begin position="71"/>
        <end position="81"/>
    </location>
</feature>
<dbReference type="Proteomes" id="UP000250266">
    <property type="component" value="Unassembled WGS sequence"/>
</dbReference>
<feature type="compositionally biased region" description="Low complexity" evidence="1">
    <location>
        <begin position="431"/>
        <end position="440"/>
    </location>
</feature>
<feature type="compositionally biased region" description="Polar residues" evidence="1">
    <location>
        <begin position="170"/>
        <end position="184"/>
    </location>
</feature>
<feature type="region of interest" description="Disordered" evidence="1">
    <location>
        <begin position="220"/>
        <end position="252"/>
    </location>
</feature>
<feature type="compositionally biased region" description="Polar residues" evidence="1">
    <location>
        <begin position="295"/>
        <end position="308"/>
    </location>
</feature>
<evidence type="ECO:0000313" key="3">
    <source>
        <dbReference type="Proteomes" id="UP000250266"/>
    </source>
</evidence>
<feature type="compositionally biased region" description="Basic residues" evidence="1">
    <location>
        <begin position="708"/>
        <end position="722"/>
    </location>
</feature>
<feature type="compositionally biased region" description="Polar residues" evidence="1">
    <location>
        <begin position="652"/>
        <end position="668"/>
    </location>
</feature>
<gene>
    <name evidence="2" type="ORF">K432DRAFT_74200</name>
</gene>
<feature type="compositionally biased region" description="Polar residues" evidence="1">
    <location>
        <begin position="99"/>
        <end position="114"/>
    </location>
</feature>
<name>A0A8E2JEP0_9PEZI</name>
<feature type="compositionally biased region" description="Basic residues" evidence="1">
    <location>
        <begin position="780"/>
        <end position="791"/>
    </location>
</feature>
<dbReference type="OrthoDB" id="3937309at2759"/>
<dbReference type="AlphaFoldDB" id="A0A8E2JEP0"/>